<feature type="binding site" description="axial binding residue" evidence="10">
    <location>
        <position position="114"/>
    </location>
    <ligand>
        <name>heme</name>
        <dbReference type="ChEBI" id="CHEBI:30413"/>
    </ligand>
    <ligandPart>
        <name>Fe</name>
        <dbReference type="ChEBI" id="CHEBI:18248"/>
    </ligandPart>
</feature>
<evidence type="ECO:0000256" key="1">
    <source>
        <dbReference type="ARBA" id="ARBA00004370"/>
    </source>
</evidence>
<dbReference type="PANTHER" id="PTHR34128:SF2">
    <property type="entry name" value="CYTOCHROME C-TYPE BIOGENESIS PROTEIN CCME HOMOLOG, MITOCHONDRIAL"/>
    <property type="match status" value="1"/>
</dbReference>
<keyword evidence="2 10" id="KW-0349">Heme</keyword>
<accession>A0A117JIM9</accession>
<comment type="subcellular location">
    <subcellularLocation>
        <location evidence="1">Membrane</location>
    </subcellularLocation>
</comment>
<name>A0A117JIM9_9MYCO</name>
<dbReference type="GO" id="GO:0020037">
    <property type="term" value="F:heme binding"/>
    <property type="evidence" value="ECO:0007669"/>
    <property type="project" value="InterPro"/>
</dbReference>
<dbReference type="GO" id="GO:0017004">
    <property type="term" value="P:cytochrome complex assembly"/>
    <property type="evidence" value="ECO:0007669"/>
    <property type="project" value="UniProtKB-KW"/>
</dbReference>
<keyword evidence="4 10" id="KW-0479">Metal-binding</keyword>
<dbReference type="Proteomes" id="UP000053707">
    <property type="component" value="Unassembled WGS sequence"/>
</dbReference>
<dbReference type="Pfam" id="PF03100">
    <property type="entry name" value="CcmE"/>
    <property type="match status" value="1"/>
</dbReference>
<dbReference type="Gene3D" id="2.40.50.140">
    <property type="entry name" value="Nucleic acid-binding proteins"/>
    <property type="match status" value="1"/>
</dbReference>
<protein>
    <recommendedName>
        <fullName evidence="13">Cytochrome C biogenesis protein</fullName>
    </recommendedName>
</protein>
<dbReference type="InterPro" id="IPR004329">
    <property type="entry name" value="CcmE"/>
</dbReference>
<evidence type="ECO:0000313" key="12">
    <source>
        <dbReference type="Proteomes" id="UP000053707"/>
    </source>
</evidence>
<evidence type="ECO:0000256" key="7">
    <source>
        <dbReference type="ARBA" id="ARBA00022989"/>
    </source>
</evidence>
<organism evidence="11 12">
    <name type="scientific">Mycobacterium lehmannii</name>
    <dbReference type="NCBI Taxonomy" id="2048550"/>
    <lineage>
        <taxon>Bacteria</taxon>
        <taxon>Bacillati</taxon>
        <taxon>Actinomycetota</taxon>
        <taxon>Actinomycetes</taxon>
        <taxon>Mycobacteriales</taxon>
        <taxon>Mycobacteriaceae</taxon>
        <taxon>Mycobacterium</taxon>
    </lineage>
</organism>
<dbReference type="GO" id="GO:0005886">
    <property type="term" value="C:plasma membrane"/>
    <property type="evidence" value="ECO:0007669"/>
    <property type="project" value="InterPro"/>
</dbReference>
<evidence type="ECO:0000256" key="8">
    <source>
        <dbReference type="ARBA" id="ARBA00023004"/>
    </source>
</evidence>
<keyword evidence="5" id="KW-0201">Cytochrome c-type biogenesis</keyword>
<dbReference type="EMBL" id="LQIR01000034">
    <property type="protein sequence ID" value="KUI12332.1"/>
    <property type="molecule type" value="Genomic_DNA"/>
</dbReference>
<evidence type="ECO:0008006" key="13">
    <source>
        <dbReference type="Google" id="ProtNLM"/>
    </source>
</evidence>
<dbReference type="GO" id="GO:0017003">
    <property type="term" value="P:protein-heme linkage"/>
    <property type="evidence" value="ECO:0007669"/>
    <property type="project" value="InterPro"/>
</dbReference>
<dbReference type="GO" id="GO:0046872">
    <property type="term" value="F:metal ion binding"/>
    <property type="evidence" value="ECO:0007669"/>
    <property type="project" value="UniProtKB-KW"/>
</dbReference>
<dbReference type="InterPro" id="IPR012340">
    <property type="entry name" value="NA-bd_OB-fold"/>
</dbReference>
<dbReference type="PANTHER" id="PTHR34128">
    <property type="entry name" value="CYTOCHROME C-TYPE BIOGENESIS PROTEIN CCME HOMOLOG, MITOCHONDRIAL"/>
    <property type="match status" value="1"/>
</dbReference>
<keyword evidence="3" id="KW-0812">Transmembrane</keyword>
<sequence length="126" mass="13140">MLGLLVVAAVAVLVTASLQDTVVYYRTPTEVQQTSDSVGRTVRLGGQVMPGSLRNTGQGTEFRLGDGHTSMVVVTTGTLPDTFREGQGAVVEGVVQPGGTLEAGEVAVKHSNEYRRPTPVGAADSR</sequence>
<dbReference type="SUPFAM" id="SSF82093">
    <property type="entry name" value="Heme chaperone CcmE"/>
    <property type="match status" value="1"/>
</dbReference>
<proteinExistence type="predicted"/>
<evidence type="ECO:0000256" key="6">
    <source>
        <dbReference type="ARBA" id="ARBA00022968"/>
    </source>
</evidence>
<keyword evidence="7" id="KW-1133">Transmembrane helix</keyword>
<dbReference type="InterPro" id="IPR036127">
    <property type="entry name" value="CcmE-like_sf"/>
</dbReference>
<evidence type="ECO:0000256" key="5">
    <source>
        <dbReference type="ARBA" id="ARBA00022748"/>
    </source>
</evidence>
<keyword evidence="12" id="KW-1185">Reference proteome</keyword>
<dbReference type="AlphaFoldDB" id="A0A117JIM9"/>
<gene>
    <name evidence="11" type="ORF">AU192_19890</name>
</gene>
<evidence type="ECO:0000313" key="11">
    <source>
        <dbReference type="EMBL" id="KUI12332.1"/>
    </source>
</evidence>
<feature type="binding site" description="covalent" evidence="10">
    <location>
        <position position="110"/>
    </location>
    <ligand>
        <name>heme</name>
        <dbReference type="ChEBI" id="CHEBI:30413"/>
    </ligand>
</feature>
<keyword evidence="6" id="KW-0735">Signal-anchor</keyword>
<evidence type="ECO:0000256" key="9">
    <source>
        <dbReference type="ARBA" id="ARBA00023136"/>
    </source>
</evidence>
<comment type="caution">
    <text evidence="11">The sequence shown here is derived from an EMBL/GenBank/DDBJ whole genome shotgun (WGS) entry which is preliminary data.</text>
</comment>
<reference evidence="11 12" key="1">
    <citation type="submission" date="2016-01" db="EMBL/GenBank/DDBJ databases">
        <authorList>
            <consortium name="TB Trials Study Group"/>
            <person name="Sutton G."/>
            <person name="Brinkac L."/>
            <person name="Sanka R."/>
            <person name="Adams M."/>
            <person name="Lau E.L."/>
            <person name="Macaden R."/>
            <person name="Grewal H.M.S."/>
        </authorList>
    </citation>
    <scope>NUCLEOTIDE SEQUENCE [LARGE SCALE GENOMIC DNA]</scope>
    <source>
        <strain evidence="11 12">IS-1744</strain>
    </source>
</reference>
<keyword evidence="9" id="KW-0472">Membrane</keyword>
<evidence type="ECO:0000256" key="3">
    <source>
        <dbReference type="ARBA" id="ARBA00022692"/>
    </source>
</evidence>
<evidence type="ECO:0000256" key="2">
    <source>
        <dbReference type="ARBA" id="ARBA00022617"/>
    </source>
</evidence>
<evidence type="ECO:0000256" key="10">
    <source>
        <dbReference type="PIRSR" id="PIRSR604329-50"/>
    </source>
</evidence>
<evidence type="ECO:0000256" key="4">
    <source>
        <dbReference type="ARBA" id="ARBA00022723"/>
    </source>
</evidence>
<keyword evidence="8 10" id="KW-0408">Iron</keyword>